<dbReference type="Pfam" id="PF11760">
    <property type="entry name" value="CbiG_N"/>
    <property type="match status" value="1"/>
</dbReference>
<gene>
    <name evidence="4" type="ORF">BHK98_00605</name>
</gene>
<dbReference type="Gene3D" id="3.30.420.180">
    <property type="entry name" value="CobE/GbiG C-terminal domain"/>
    <property type="match status" value="1"/>
</dbReference>
<dbReference type="STRING" id="1261640.BHK98_00605"/>
<dbReference type="Gene3D" id="3.40.50.11220">
    <property type="match status" value="1"/>
</dbReference>
<dbReference type="Proteomes" id="UP000187404">
    <property type="component" value="Unassembled WGS sequence"/>
</dbReference>
<organism evidence="4 5">
    <name type="scientific">Hornefia porci</name>
    <dbReference type="NCBI Taxonomy" id="2652292"/>
    <lineage>
        <taxon>Bacteria</taxon>
        <taxon>Bacillati</taxon>
        <taxon>Bacillota</taxon>
        <taxon>Clostridia</taxon>
        <taxon>Peptostreptococcales</taxon>
        <taxon>Anaerovoracaceae</taxon>
        <taxon>Hornefia</taxon>
    </lineage>
</organism>
<dbReference type="AlphaFoldDB" id="A0A1Q9JEW6"/>
<accession>A0A1Q9JEW6</accession>
<dbReference type="EMBL" id="MJIE01000001">
    <property type="protein sequence ID" value="OLR54723.1"/>
    <property type="molecule type" value="Genomic_DNA"/>
</dbReference>
<dbReference type="InterPro" id="IPR052553">
    <property type="entry name" value="CbiG_hydrolase"/>
</dbReference>
<dbReference type="InterPro" id="IPR036518">
    <property type="entry name" value="CobE/GbiG_C_sf"/>
</dbReference>
<keyword evidence="5" id="KW-1185">Reference proteome</keyword>
<dbReference type="InterPro" id="IPR002750">
    <property type="entry name" value="CobE/GbiG_C"/>
</dbReference>
<reference evidence="4 5" key="1">
    <citation type="journal article" date="2016" name="Appl. Environ. Microbiol.">
        <title>Function and Phylogeny of Bacterial Butyryl Coenzyme A:Acetate Transferases and Their Diversity in the Proximal Colon of Swine.</title>
        <authorList>
            <person name="Trachsel J."/>
            <person name="Bayles D.O."/>
            <person name="Looft T."/>
            <person name="Levine U.Y."/>
            <person name="Allen H.K."/>
        </authorList>
    </citation>
    <scope>NUCLEOTIDE SEQUENCE [LARGE SCALE GENOMIC DNA]</scope>
    <source>
        <strain evidence="4 5">68-3-10</strain>
    </source>
</reference>
<dbReference type="InterPro" id="IPR038029">
    <property type="entry name" value="GbiG_N_sf"/>
</dbReference>
<evidence type="ECO:0000259" key="2">
    <source>
        <dbReference type="Pfam" id="PF11760"/>
    </source>
</evidence>
<protein>
    <recommendedName>
        <fullName evidence="6">Cobalamin biosynthesis protein CbiG</fullName>
    </recommendedName>
</protein>
<evidence type="ECO:0000313" key="5">
    <source>
        <dbReference type="Proteomes" id="UP000187404"/>
    </source>
</evidence>
<dbReference type="OrthoDB" id="9781023at2"/>
<dbReference type="Pfam" id="PF11761">
    <property type="entry name" value="CbiG_mid"/>
    <property type="match status" value="1"/>
</dbReference>
<evidence type="ECO:0000259" key="3">
    <source>
        <dbReference type="Pfam" id="PF11761"/>
    </source>
</evidence>
<dbReference type="Pfam" id="PF01890">
    <property type="entry name" value="CbiG_C"/>
    <property type="match status" value="1"/>
</dbReference>
<dbReference type="PANTHER" id="PTHR37477:SF1">
    <property type="entry name" value="COBALT-PRECORRIN-5A HYDROLASE"/>
    <property type="match status" value="1"/>
</dbReference>
<feature type="domain" description="Cobalamin synthesis G N-terminal" evidence="2">
    <location>
        <begin position="44"/>
        <end position="124"/>
    </location>
</feature>
<comment type="caution">
    <text evidence="4">The sequence shown here is derived from an EMBL/GenBank/DDBJ whole genome shotgun (WGS) entry which is preliminary data.</text>
</comment>
<evidence type="ECO:0000313" key="4">
    <source>
        <dbReference type="EMBL" id="OLR54723.1"/>
    </source>
</evidence>
<dbReference type="GO" id="GO:0009236">
    <property type="term" value="P:cobalamin biosynthetic process"/>
    <property type="evidence" value="ECO:0007669"/>
    <property type="project" value="InterPro"/>
</dbReference>
<dbReference type="SUPFAM" id="SSF159664">
    <property type="entry name" value="CobE/GbiG C-terminal domain-like"/>
    <property type="match status" value="1"/>
</dbReference>
<feature type="domain" description="Cobalamin biosynthesis central region" evidence="3">
    <location>
        <begin position="130"/>
        <end position="211"/>
    </location>
</feature>
<dbReference type="RefSeq" id="WP_075711743.1">
    <property type="nucleotide sequence ID" value="NZ_MJIE01000001.1"/>
</dbReference>
<feature type="domain" description="CobE/GbiG C-terminal" evidence="1">
    <location>
        <begin position="217"/>
        <end position="333"/>
    </location>
</feature>
<sequence>MIGILAFTDTGRALAAKVEAALTAGSSAEPVDFFRGDRGTAREFVEEHFREYDRFLFIGAAGICVRLIAPCIQKKDRDPAVVVMDELGQFVIPILSGHIGGGNRFARELAALTGAQPVITTATDLHGKFAADVWAAEGGCRVLNTDAIRHVSGAVLRGERIGLWRGDFPLEGELPPELADVRTEEDAGQYECGVSVSLSGEPEPFAHTLKVVPRIVTLGIGCRRGTPEQSLERFAEQFLEEHHIHLRAVRQIATIELKKEEAALTSFCRRHGVPLRIFSARELMETEGVFHHSDFVEKITGADNICERSCVRAAEGRLLIPRTAEDGITMAAAVEDWKCRF</sequence>
<proteinExistence type="predicted"/>
<dbReference type="PANTHER" id="PTHR37477">
    <property type="entry name" value="COBALT-PRECORRIN-5A HYDROLASE"/>
    <property type="match status" value="1"/>
</dbReference>
<dbReference type="SUPFAM" id="SSF159672">
    <property type="entry name" value="CbiG N-terminal domain-like"/>
    <property type="match status" value="1"/>
</dbReference>
<dbReference type="InterPro" id="IPR021745">
    <property type="entry name" value="CbiG_mid"/>
</dbReference>
<evidence type="ECO:0008006" key="6">
    <source>
        <dbReference type="Google" id="ProtNLM"/>
    </source>
</evidence>
<dbReference type="InterPro" id="IPR021744">
    <property type="entry name" value="CbiG_N"/>
</dbReference>
<name>A0A1Q9JEW6_9FIRM</name>
<evidence type="ECO:0000259" key="1">
    <source>
        <dbReference type="Pfam" id="PF01890"/>
    </source>
</evidence>